<evidence type="ECO:0000256" key="3">
    <source>
        <dbReference type="PIRSR" id="PIRSR000390-2"/>
    </source>
</evidence>
<dbReference type="InterPro" id="IPR000653">
    <property type="entry name" value="DegT/StrS_aminotransferase"/>
</dbReference>
<name>A0A9W5XN57_9ACTN</name>
<reference evidence="5" key="1">
    <citation type="submission" date="2021-01" db="EMBL/GenBank/DDBJ databases">
        <title>Whole genome shotgun sequence of Verrucosispora sediminis NBRC 107745.</title>
        <authorList>
            <person name="Komaki H."/>
            <person name="Tamura T."/>
        </authorList>
    </citation>
    <scope>NUCLEOTIDE SEQUENCE</scope>
    <source>
        <strain evidence="5">NBRC 107745</strain>
    </source>
</reference>
<evidence type="ECO:0000313" key="6">
    <source>
        <dbReference type="Proteomes" id="UP000607311"/>
    </source>
</evidence>
<dbReference type="Proteomes" id="UP000607311">
    <property type="component" value="Unassembled WGS sequence"/>
</dbReference>
<dbReference type="GO" id="GO:0008483">
    <property type="term" value="F:transaminase activity"/>
    <property type="evidence" value="ECO:0007669"/>
    <property type="project" value="UniProtKB-KW"/>
</dbReference>
<protein>
    <submittedName>
        <fullName evidence="5">Aminotransferase DegT</fullName>
    </submittedName>
</protein>
<evidence type="ECO:0000256" key="4">
    <source>
        <dbReference type="RuleBase" id="RU004508"/>
    </source>
</evidence>
<keyword evidence="6" id="KW-1185">Reference proteome</keyword>
<dbReference type="GO" id="GO:0000271">
    <property type="term" value="P:polysaccharide biosynthetic process"/>
    <property type="evidence" value="ECO:0007669"/>
    <property type="project" value="TreeGrafter"/>
</dbReference>
<comment type="caution">
    <text evidence="5">The sequence shown here is derived from an EMBL/GenBank/DDBJ whole genome shotgun (WGS) entry which is preliminary data.</text>
</comment>
<keyword evidence="5" id="KW-0808">Transferase</keyword>
<dbReference type="Pfam" id="PF01041">
    <property type="entry name" value="DegT_DnrJ_EryC1"/>
    <property type="match status" value="1"/>
</dbReference>
<dbReference type="PANTHER" id="PTHR30244:SF34">
    <property type="entry name" value="DTDP-4-AMINO-4,6-DIDEOXYGALACTOSE TRANSAMINASE"/>
    <property type="match status" value="1"/>
</dbReference>
<accession>A0A9W5XN57</accession>
<organism evidence="5 6">
    <name type="scientific">Micromonospora sediminimaris</name>
    <dbReference type="NCBI Taxonomy" id="547162"/>
    <lineage>
        <taxon>Bacteria</taxon>
        <taxon>Bacillati</taxon>
        <taxon>Actinomycetota</taxon>
        <taxon>Actinomycetes</taxon>
        <taxon>Micromonosporales</taxon>
        <taxon>Micromonosporaceae</taxon>
        <taxon>Micromonospora</taxon>
    </lineage>
</organism>
<dbReference type="Gene3D" id="3.90.1150.10">
    <property type="entry name" value="Aspartate Aminotransferase, domain 1"/>
    <property type="match status" value="1"/>
</dbReference>
<evidence type="ECO:0000256" key="2">
    <source>
        <dbReference type="PIRSR" id="PIRSR000390-1"/>
    </source>
</evidence>
<dbReference type="OrthoDB" id="9804264at2"/>
<feature type="modified residue" description="N6-(pyridoxal phosphate)lysine" evidence="3">
    <location>
        <position position="183"/>
    </location>
</feature>
<dbReference type="InterPro" id="IPR015421">
    <property type="entry name" value="PyrdxlP-dep_Trfase_major"/>
</dbReference>
<dbReference type="PIRSF" id="PIRSF000390">
    <property type="entry name" value="PLP_StrS"/>
    <property type="match status" value="1"/>
</dbReference>
<comment type="cofactor">
    <cofactor evidence="1">
        <name>pyridoxal 5'-phosphate</name>
        <dbReference type="ChEBI" id="CHEBI:597326"/>
    </cofactor>
</comment>
<comment type="similarity">
    <text evidence="4">Belongs to the DegT/DnrJ/EryC1 family.</text>
</comment>
<dbReference type="EMBL" id="BOPD01000047">
    <property type="protein sequence ID" value="GIJ36318.1"/>
    <property type="molecule type" value="Genomic_DNA"/>
</dbReference>
<keyword evidence="3 4" id="KW-0663">Pyridoxal phosphate</keyword>
<evidence type="ECO:0000313" key="5">
    <source>
        <dbReference type="EMBL" id="GIJ36318.1"/>
    </source>
</evidence>
<dbReference type="AlphaFoldDB" id="A0A9W5XN57"/>
<keyword evidence="5" id="KW-0032">Aminotransferase</keyword>
<dbReference type="InterPro" id="IPR015424">
    <property type="entry name" value="PyrdxlP-dep_Trfase"/>
</dbReference>
<feature type="active site" description="Proton acceptor" evidence="2">
    <location>
        <position position="183"/>
    </location>
</feature>
<dbReference type="RefSeq" id="WP_093401862.1">
    <property type="nucleotide sequence ID" value="NZ_BOPD01000047.1"/>
</dbReference>
<dbReference type="PANTHER" id="PTHR30244">
    <property type="entry name" value="TRANSAMINASE"/>
    <property type="match status" value="1"/>
</dbReference>
<evidence type="ECO:0000256" key="1">
    <source>
        <dbReference type="ARBA" id="ARBA00001933"/>
    </source>
</evidence>
<dbReference type="InterPro" id="IPR015422">
    <property type="entry name" value="PyrdxlP-dep_Trfase_small"/>
</dbReference>
<dbReference type="GO" id="GO:0030170">
    <property type="term" value="F:pyridoxal phosphate binding"/>
    <property type="evidence" value="ECO:0007669"/>
    <property type="project" value="TreeGrafter"/>
</dbReference>
<dbReference type="CDD" id="cd00616">
    <property type="entry name" value="AHBA_syn"/>
    <property type="match status" value="1"/>
</dbReference>
<dbReference type="SUPFAM" id="SSF53383">
    <property type="entry name" value="PLP-dependent transferases"/>
    <property type="match status" value="1"/>
</dbReference>
<gene>
    <name evidence="5" type="ORF">Vse01_54660</name>
</gene>
<proteinExistence type="inferred from homology"/>
<sequence length="353" mass="37582">MTRPITLAHPHVGDAEIDAVVRVLRSRQLVQGSEVAAFEAEFADLVAGRHCVAVSSGTIALHLALRAYGIGPGDQVILPSFTFGATAHAVAHTGATPIFADIDPETFTLDPDATAAAITSSTAAIIPVHLFGHPAAMDRLTALAAQHGLAVIEDAAQAVGAALGGTSAGAFGHAAAFSFYPTKNMHAIEGGMVVTADDQVARRLRLLRNQGMPSRYEYELIGFNGRMTDVCAAVGRVQLRSLPSWTVRRQAHAAILTEQLHGVVTPPVLPDAVHAYHQYVIRSHNRNALRQQLAESQIETGIHYPTPLHRSPAYGQPADLQHTEQAAAEVLSLPVHPQLTQSDLARIVTAVRR</sequence>
<dbReference type="Gene3D" id="3.40.640.10">
    <property type="entry name" value="Type I PLP-dependent aspartate aminotransferase-like (Major domain)"/>
    <property type="match status" value="1"/>
</dbReference>